<comment type="caution">
    <text evidence="2">The sequence shown here is derived from an EMBL/GenBank/DDBJ whole genome shotgun (WGS) entry which is preliminary data.</text>
</comment>
<dbReference type="AlphaFoldDB" id="A0A438DEU3"/>
<proteinExistence type="predicted"/>
<keyword evidence="1" id="KW-0812">Transmembrane</keyword>
<accession>A0A438DEU3</accession>
<feature type="transmembrane region" description="Helical" evidence="1">
    <location>
        <begin position="75"/>
        <end position="94"/>
    </location>
</feature>
<keyword evidence="1" id="KW-1133">Transmembrane helix</keyword>
<sequence>MKGITSESQLVIQLNILKIVAWLDLVDNSGGSLQQVPTLLGLERNQSLTRNMSTLSVCARMVLDLELVNQSLTRMFGFGLLSFVYLLISFIVYIDHVKRWLLIQRNRKLKPEEVTQIKLNKVETRRCCSKLKPETRGRCGSNHKNQNTEAR</sequence>
<name>A0A438DEU3_VITVI</name>
<evidence type="ECO:0000313" key="3">
    <source>
        <dbReference type="Proteomes" id="UP000288805"/>
    </source>
</evidence>
<keyword evidence="1" id="KW-0472">Membrane</keyword>
<protein>
    <submittedName>
        <fullName evidence="2">Uncharacterized protein</fullName>
    </submittedName>
</protein>
<gene>
    <name evidence="2" type="ORF">CK203_091963</name>
</gene>
<evidence type="ECO:0000313" key="2">
    <source>
        <dbReference type="EMBL" id="RVW34004.1"/>
    </source>
</evidence>
<organism evidence="2 3">
    <name type="scientific">Vitis vinifera</name>
    <name type="common">Grape</name>
    <dbReference type="NCBI Taxonomy" id="29760"/>
    <lineage>
        <taxon>Eukaryota</taxon>
        <taxon>Viridiplantae</taxon>
        <taxon>Streptophyta</taxon>
        <taxon>Embryophyta</taxon>
        <taxon>Tracheophyta</taxon>
        <taxon>Spermatophyta</taxon>
        <taxon>Magnoliopsida</taxon>
        <taxon>eudicotyledons</taxon>
        <taxon>Gunneridae</taxon>
        <taxon>Pentapetalae</taxon>
        <taxon>rosids</taxon>
        <taxon>Vitales</taxon>
        <taxon>Vitaceae</taxon>
        <taxon>Viteae</taxon>
        <taxon>Vitis</taxon>
    </lineage>
</organism>
<dbReference type="EMBL" id="QGNW01001659">
    <property type="protein sequence ID" value="RVW34004.1"/>
    <property type="molecule type" value="Genomic_DNA"/>
</dbReference>
<evidence type="ECO:0000256" key="1">
    <source>
        <dbReference type="SAM" id="Phobius"/>
    </source>
</evidence>
<reference evidence="2 3" key="1">
    <citation type="journal article" date="2018" name="PLoS Genet.">
        <title>Population sequencing reveals clonal diversity and ancestral inbreeding in the grapevine cultivar Chardonnay.</title>
        <authorList>
            <person name="Roach M.J."/>
            <person name="Johnson D.L."/>
            <person name="Bohlmann J."/>
            <person name="van Vuuren H.J."/>
            <person name="Jones S.J."/>
            <person name="Pretorius I.S."/>
            <person name="Schmidt S.A."/>
            <person name="Borneman A.R."/>
        </authorList>
    </citation>
    <scope>NUCLEOTIDE SEQUENCE [LARGE SCALE GENOMIC DNA]</scope>
    <source>
        <strain evidence="3">cv. Chardonnay</strain>
        <tissue evidence="2">Leaf</tissue>
    </source>
</reference>
<dbReference type="Proteomes" id="UP000288805">
    <property type="component" value="Unassembled WGS sequence"/>
</dbReference>